<evidence type="ECO:0000313" key="2">
    <source>
        <dbReference type="Proteomes" id="UP000663827"/>
    </source>
</evidence>
<organism evidence="1 2">
    <name type="scientific">Rhizoctonia solani</name>
    <dbReference type="NCBI Taxonomy" id="456999"/>
    <lineage>
        <taxon>Eukaryota</taxon>
        <taxon>Fungi</taxon>
        <taxon>Dikarya</taxon>
        <taxon>Basidiomycota</taxon>
        <taxon>Agaricomycotina</taxon>
        <taxon>Agaricomycetes</taxon>
        <taxon>Cantharellales</taxon>
        <taxon>Ceratobasidiaceae</taxon>
        <taxon>Rhizoctonia</taxon>
    </lineage>
</organism>
<dbReference type="AlphaFoldDB" id="A0A8H3E8F0"/>
<reference evidence="1" key="1">
    <citation type="submission" date="2021-01" db="EMBL/GenBank/DDBJ databases">
        <authorList>
            <person name="Kaushik A."/>
        </authorList>
    </citation>
    <scope>NUCLEOTIDE SEQUENCE</scope>
    <source>
        <strain evidence="1">AG5</strain>
    </source>
</reference>
<proteinExistence type="predicted"/>
<sequence>MTTAPPTLADLRRLPGASTYRVANAAILLARKALKLEDQFELTFEDWGPGNRVYDWYKGLRNPNVQVMHLRKERASPFYHEFIALQLKDGTFWRIDRRQRQDEPTPINCIQPKGVPAFDTIEQVNGLGLFLGLDPLSTGASNSMIELEFKQDVDVGLVLRICRAIKEHTYAKVYTLQRYNCFFFAQTVVMCTACGVSDWAGRGELAGDLEGPWKSPNAPLNYSWSLMENASRSKGFGWKPTESFGHDWDVLSKQSSAVVRTSLALMHADHCDLCLASKTPGQLRSLSMEINRFKQELVDYWDQEYCQLLAEAYRMNHEKLVNSGIWGIITGNMAREDCEDMLPEKLADIQIKWDEYSEQRLAELVKNVSDILDPKERCENWHVDPDEWGSSWNCKDDGPVKPAREKWERDVIQFINNEFIKLEKELKDKTTQSSFDMHAAAKRARIDSFQEAMTIKLRTLDEDEFLKPMQPGTDALGKKLPDVETVRTKRTAVSAVSSKISKAVTKRATKIKNRMRRLFKASHQLETADIMQMERRIRVFLQKHGENLNLYRPWLKCTSEVVQADMKRDMNEVWNCIIR</sequence>
<dbReference type="EMBL" id="CAJNJQ010002869">
    <property type="protein sequence ID" value="CAE7187090.1"/>
    <property type="molecule type" value="Genomic_DNA"/>
</dbReference>
<dbReference type="Proteomes" id="UP000663827">
    <property type="component" value="Unassembled WGS sequence"/>
</dbReference>
<protein>
    <submittedName>
        <fullName evidence="1">Uncharacterized protein</fullName>
    </submittedName>
</protein>
<evidence type="ECO:0000313" key="1">
    <source>
        <dbReference type="EMBL" id="CAE7187090.1"/>
    </source>
</evidence>
<gene>
    <name evidence="1" type="ORF">RDB_LOCUS123133</name>
</gene>
<comment type="caution">
    <text evidence="1">The sequence shown here is derived from an EMBL/GenBank/DDBJ whole genome shotgun (WGS) entry which is preliminary data.</text>
</comment>
<name>A0A8H3E8F0_9AGAM</name>
<accession>A0A8H3E8F0</accession>